<comment type="caution">
    <text evidence="1">The sequence shown here is derived from an EMBL/GenBank/DDBJ whole genome shotgun (WGS) entry which is preliminary data.</text>
</comment>
<evidence type="ECO:0000313" key="1">
    <source>
        <dbReference type="EMBL" id="MBM3275001.1"/>
    </source>
</evidence>
<dbReference type="EMBL" id="VGJX01000406">
    <property type="protein sequence ID" value="MBM3275001.1"/>
    <property type="molecule type" value="Genomic_DNA"/>
</dbReference>
<protein>
    <submittedName>
        <fullName evidence="1">Uncharacterized protein</fullName>
    </submittedName>
</protein>
<accession>A0A938BL77</accession>
<gene>
    <name evidence="1" type="ORF">FJZ00_07600</name>
</gene>
<organism evidence="1 2">
    <name type="scientific">Candidatus Tanganyikabacteria bacterium</name>
    <dbReference type="NCBI Taxonomy" id="2961651"/>
    <lineage>
        <taxon>Bacteria</taxon>
        <taxon>Bacillati</taxon>
        <taxon>Candidatus Sericytochromatia</taxon>
        <taxon>Candidatus Tanganyikabacteria</taxon>
    </lineage>
</organism>
<evidence type="ECO:0000313" key="2">
    <source>
        <dbReference type="Proteomes" id="UP000703893"/>
    </source>
</evidence>
<dbReference type="AlphaFoldDB" id="A0A938BL77"/>
<reference evidence="1 2" key="1">
    <citation type="submission" date="2019-03" db="EMBL/GenBank/DDBJ databases">
        <title>Lake Tanganyika Metagenome-Assembled Genomes (MAGs).</title>
        <authorList>
            <person name="Tran P."/>
        </authorList>
    </citation>
    <scope>NUCLEOTIDE SEQUENCE [LARGE SCALE GENOMIC DNA]</scope>
    <source>
        <strain evidence="1">K_DeepCast_65m_m2_236</strain>
    </source>
</reference>
<name>A0A938BL77_9BACT</name>
<sequence>MVAKPPALGRQLAQALAHAPVVGPPRNVIFARLSLIPTRRVTRPRTMGSSDP</sequence>
<proteinExistence type="predicted"/>
<dbReference type="Proteomes" id="UP000703893">
    <property type="component" value="Unassembled WGS sequence"/>
</dbReference>